<evidence type="ECO:0000256" key="1">
    <source>
        <dbReference type="ARBA" id="ARBA00006432"/>
    </source>
</evidence>
<dbReference type="Gene3D" id="3.30.300.30">
    <property type="match status" value="1"/>
</dbReference>
<dbReference type="Gene3D" id="3.40.50.12780">
    <property type="entry name" value="N-terminal domain of ligase-like"/>
    <property type="match status" value="1"/>
</dbReference>
<feature type="domain" description="AMP-binding enzyme C-terminal" evidence="4">
    <location>
        <begin position="443"/>
        <end position="525"/>
    </location>
</feature>
<evidence type="ECO:0000256" key="2">
    <source>
        <dbReference type="ARBA" id="ARBA00022598"/>
    </source>
</evidence>
<dbReference type="CDD" id="cd05911">
    <property type="entry name" value="Firefly_Luc_like"/>
    <property type="match status" value="1"/>
</dbReference>
<dbReference type="AlphaFoldDB" id="A0A8H7QUG4"/>
<comment type="similarity">
    <text evidence="1">Belongs to the ATP-dependent AMP-binding enzyme family.</text>
</comment>
<dbReference type="EMBL" id="JAEPRD010000103">
    <property type="protein sequence ID" value="KAG2198889.1"/>
    <property type="molecule type" value="Genomic_DNA"/>
</dbReference>
<evidence type="ECO:0000313" key="6">
    <source>
        <dbReference type="Proteomes" id="UP000603453"/>
    </source>
</evidence>
<evidence type="ECO:0000313" key="5">
    <source>
        <dbReference type="EMBL" id="KAG2198889.1"/>
    </source>
</evidence>
<sequence>MASTEREYGYTNLVDLVLSNDRNISDNHPIYIDGSTEETLSFGELKQLVGKATAGLMNLGLKKGDSLCLYTPNNISVPPIVLATLAAGGSICPSNPLFTVFELEKMLVISRSKYIIAHPINIDSALQAARTIGISESNVWSICDDPKGRVKNWREMVLNVSKKTSPCRFTLEESKSTLAYICFSSGTTEFEGPPKGVMISHHNFISSTVALNNAIKSSSEVNNSGPLLAVVPLFHILGIFRFLHLSVLEGRTTVLMARYDLEEFCATVQKFKVTSLYVVPPMLLQLLNSPAIVDKYDFSSVKRFHAGAAPVSMELSRQIAKRFNIPVLQGYGMTETSSVLTYQTVENYAPGSVGRMLDDLQTKVVDENGKELPIGDRGEICVKGPIVMQGYLHNPSATAEVIDKDGYLHTGDIGYKDKYGNWYIVDRSKELIKYNAYQIAPAELENILLECPLVSDAAVIGIYDEKNETEVPRAYVTLGPSGKKLDTKVAEAEIHRYVNEKVTPYKRLRGGIVFIDVVPKSVSGKILRKDLRELFKTELKIIQSKL</sequence>
<reference evidence="5" key="1">
    <citation type="submission" date="2020-12" db="EMBL/GenBank/DDBJ databases">
        <title>Metabolic potential, ecology and presence of endohyphal bacteria is reflected in genomic diversity of Mucoromycotina.</title>
        <authorList>
            <person name="Muszewska A."/>
            <person name="Okrasinska A."/>
            <person name="Steczkiewicz K."/>
            <person name="Drgas O."/>
            <person name="Orlowska M."/>
            <person name="Perlinska-Lenart U."/>
            <person name="Aleksandrzak-Piekarczyk T."/>
            <person name="Szatraj K."/>
            <person name="Zielenkiewicz U."/>
            <person name="Pilsyk S."/>
            <person name="Malc E."/>
            <person name="Mieczkowski P."/>
            <person name="Kruszewska J.S."/>
            <person name="Biernat P."/>
            <person name="Pawlowska J."/>
        </authorList>
    </citation>
    <scope>NUCLEOTIDE SEQUENCE</scope>
    <source>
        <strain evidence="5">WA0000017839</strain>
    </source>
</reference>
<dbReference type="Pfam" id="PF00501">
    <property type="entry name" value="AMP-binding"/>
    <property type="match status" value="1"/>
</dbReference>
<keyword evidence="2" id="KW-0436">Ligase</keyword>
<dbReference type="InterPro" id="IPR025110">
    <property type="entry name" value="AMP-bd_C"/>
</dbReference>
<dbReference type="Proteomes" id="UP000603453">
    <property type="component" value="Unassembled WGS sequence"/>
</dbReference>
<dbReference type="SUPFAM" id="SSF56801">
    <property type="entry name" value="Acetyl-CoA synthetase-like"/>
    <property type="match status" value="1"/>
</dbReference>
<evidence type="ECO:0000259" key="4">
    <source>
        <dbReference type="Pfam" id="PF13193"/>
    </source>
</evidence>
<dbReference type="PANTHER" id="PTHR24096">
    <property type="entry name" value="LONG-CHAIN-FATTY-ACID--COA LIGASE"/>
    <property type="match status" value="1"/>
</dbReference>
<dbReference type="OrthoDB" id="1898221at2759"/>
<accession>A0A8H7QUG4</accession>
<dbReference type="FunFam" id="3.30.300.30:FF:000007">
    <property type="entry name" value="4-coumarate--CoA ligase 2"/>
    <property type="match status" value="1"/>
</dbReference>
<organism evidence="5 6">
    <name type="scientific">Mucor saturninus</name>
    <dbReference type="NCBI Taxonomy" id="64648"/>
    <lineage>
        <taxon>Eukaryota</taxon>
        <taxon>Fungi</taxon>
        <taxon>Fungi incertae sedis</taxon>
        <taxon>Mucoromycota</taxon>
        <taxon>Mucoromycotina</taxon>
        <taxon>Mucoromycetes</taxon>
        <taxon>Mucorales</taxon>
        <taxon>Mucorineae</taxon>
        <taxon>Mucoraceae</taxon>
        <taxon>Mucor</taxon>
    </lineage>
</organism>
<comment type="caution">
    <text evidence="5">The sequence shown here is derived from an EMBL/GenBank/DDBJ whole genome shotgun (WGS) entry which is preliminary data.</text>
</comment>
<dbReference type="InterPro" id="IPR045851">
    <property type="entry name" value="AMP-bd_C_sf"/>
</dbReference>
<feature type="domain" description="AMP-dependent synthetase/ligase" evidence="3">
    <location>
        <begin position="27"/>
        <end position="392"/>
    </location>
</feature>
<keyword evidence="6" id="KW-1185">Reference proteome</keyword>
<dbReference type="InterPro" id="IPR000873">
    <property type="entry name" value="AMP-dep_synth/lig_dom"/>
</dbReference>
<dbReference type="Pfam" id="PF13193">
    <property type="entry name" value="AMP-binding_C"/>
    <property type="match status" value="1"/>
</dbReference>
<gene>
    <name evidence="5" type="ORF">INT47_010294</name>
</gene>
<evidence type="ECO:0000259" key="3">
    <source>
        <dbReference type="Pfam" id="PF00501"/>
    </source>
</evidence>
<evidence type="ECO:0008006" key="7">
    <source>
        <dbReference type="Google" id="ProtNLM"/>
    </source>
</evidence>
<protein>
    <recommendedName>
        <fullName evidence="7">4-coumarate--CoA ligase</fullName>
    </recommendedName>
</protein>
<dbReference type="PANTHER" id="PTHR24096:SF149">
    <property type="entry name" value="AMP-BINDING DOMAIN-CONTAINING PROTEIN-RELATED"/>
    <property type="match status" value="1"/>
</dbReference>
<dbReference type="InterPro" id="IPR042099">
    <property type="entry name" value="ANL_N_sf"/>
</dbReference>
<dbReference type="GO" id="GO:0016405">
    <property type="term" value="F:CoA-ligase activity"/>
    <property type="evidence" value="ECO:0007669"/>
    <property type="project" value="TreeGrafter"/>
</dbReference>
<name>A0A8H7QUG4_9FUNG</name>
<proteinExistence type="inferred from homology"/>